<accession>A0A8X6M1J6</accession>
<dbReference type="AlphaFoldDB" id="A0A8X6M1J6"/>
<organism evidence="2 3">
    <name type="scientific">Trichonephila clavata</name>
    <name type="common">Joro spider</name>
    <name type="synonym">Nephila clavata</name>
    <dbReference type="NCBI Taxonomy" id="2740835"/>
    <lineage>
        <taxon>Eukaryota</taxon>
        <taxon>Metazoa</taxon>
        <taxon>Ecdysozoa</taxon>
        <taxon>Arthropoda</taxon>
        <taxon>Chelicerata</taxon>
        <taxon>Arachnida</taxon>
        <taxon>Araneae</taxon>
        <taxon>Araneomorphae</taxon>
        <taxon>Entelegynae</taxon>
        <taxon>Araneoidea</taxon>
        <taxon>Nephilidae</taxon>
        <taxon>Trichonephila</taxon>
    </lineage>
</organism>
<keyword evidence="3" id="KW-1185">Reference proteome</keyword>
<dbReference type="EMBL" id="BMAO01028974">
    <property type="protein sequence ID" value="GFR28582.1"/>
    <property type="molecule type" value="Genomic_DNA"/>
</dbReference>
<evidence type="ECO:0000256" key="1">
    <source>
        <dbReference type="SAM" id="MobiDB-lite"/>
    </source>
</evidence>
<feature type="compositionally biased region" description="Low complexity" evidence="1">
    <location>
        <begin position="74"/>
        <end position="85"/>
    </location>
</feature>
<protein>
    <submittedName>
        <fullName evidence="2">Uncharacterized protein</fullName>
    </submittedName>
</protein>
<feature type="region of interest" description="Disordered" evidence="1">
    <location>
        <begin position="54"/>
        <end position="85"/>
    </location>
</feature>
<evidence type="ECO:0000313" key="2">
    <source>
        <dbReference type="EMBL" id="GFR28582.1"/>
    </source>
</evidence>
<reference evidence="2" key="1">
    <citation type="submission" date="2020-07" db="EMBL/GenBank/DDBJ databases">
        <title>Multicomponent nature underlies the extraordinary mechanical properties of spider dragline silk.</title>
        <authorList>
            <person name="Kono N."/>
            <person name="Nakamura H."/>
            <person name="Mori M."/>
            <person name="Yoshida Y."/>
            <person name="Ohtoshi R."/>
            <person name="Malay A.D."/>
            <person name="Moran D.A.P."/>
            <person name="Tomita M."/>
            <person name="Numata K."/>
            <person name="Arakawa K."/>
        </authorList>
    </citation>
    <scope>NUCLEOTIDE SEQUENCE</scope>
</reference>
<evidence type="ECO:0000313" key="3">
    <source>
        <dbReference type="Proteomes" id="UP000887116"/>
    </source>
</evidence>
<proteinExistence type="predicted"/>
<name>A0A8X6M1J6_TRICU</name>
<comment type="caution">
    <text evidence="2">The sequence shown here is derived from an EMBL/GenBank/DDBJ whole genome shotgun (WGS) entry which is preliminary data.</text>
</comment>
<dbReference type="Proteomes" id="UP000887116">
    <property type="component" value="Unassembled WGS sequence"/>
</dbReference>
<sequence>MHQKVFASNYPFHRALQGCFSLSFRSLGQPWQSAGPRRPPSQLLQLQPRLSFRILGPPQKSAGPRRPLQRRPSRQLQPRQPFRSL</sequence>
<gene>
    <name evidence="2" type="ORF">TNCT_213261</name>
</gene>